<reference evidence="2" key="1">
    <citation type="submission" date="2022-11" db="EMBL/GenBank/DDBJ databases">
        <title>Refractory cell wall polysaccharides provide important carbon source for microbial heterotrophs in the hadal ocean.</title>
        <authorList>
            <person name="Zhu X."/>
        </authorList>
    </citation>
    <scope>NUCLEOTIDE SEQUENCE</scope>
    <source>
        <strain evidence="2">MTRN7</strain>
    </source>
</reference>
<evidence type="ECO:0000313" key="2">
    <source>
        <dbReference type="EMBL" id="MDA0178274.1"/>
    </source>
</evidence>
<dbReference type="EMBL" id="JAPFGC010000002">
    <property type="protein sequence ID" value="MDA0178274.1"/>
    <property type="molecule type" value="Genomic_DNA"/>
</dbReference>
<dbReference type="InterPro" id="IPR036680">
    <property type="entry name" value="SPOR-like_sf"/>
</dbReference>
<protein>
    <submittedName>
        <fullName evidence="2">SPOR domain-containing protein</fullName>
    </submittedName>
</protein>
<dbReference type="InterPro" id="IPR007730">
    <property type="entry name" value="SPOR-like_dom"/>
</dbReference>
<dbReference type="Gene3D" id="3.30.70.1070">
    <property type="entry name" value="Sporulation related repeat"/>
    <property type="match status" value="1"/>
</dbReference>
<evidence type="ECO:0000313" key="3">
    <source>
        <dbReference type="Proteomes" id="UP001149142"/>
    </source>
</evidence>
<dbReference type="Pfam" id="PF05036">
    <property type="entry name" value="SPOR"/>
    <property type="match status" value="1"/>
</dbReference>
<gene>
    <name evidence="2" type="ORF">OOZ35_12295</name>
</gene>
<comment type="caution">
    <text evidence="2">The sequence shown here is derived from an EMBL/GenBank/DDBJ whole genome shotgun (WGS) entry which is preliminary data.</text>
</comment>
<feature type="domain" description="SPOR" evidence="1">
    <location>
        <begin position="38"/>
        <end position="108"/>
    </location>
</feature>
<name>A0ABT4S2H9_9FLAO</name>
<keyword evidence="3" id="KW-1185">Reference proteome</keyword>
<dbReference type="RefSeq" id="WP_270005709.1">
    <property type="nucleotide sequence ID" value="NZ_CAXQEU010000112.1"/>
</dbReference>
<accession>A0ABT4S2H9</accession>
<proteinExistence type="predicted"/>
<organism evidence="2 3">
    <name type="scientific">Mesoflavibacter profundi</name>
    <dbReference type="NCBI Taxonomy" id="2708110"/>
    <lineage>
        <taxon>Bacteria</taxon>
        <taxon>Pseudomonadati</taxon>
        <taxon>Bacteroidota</taxon>
        <taxon>Flavobacteriia</taxon>
        <taxon>Flavobacteriales</taxon>
        <taxon>Flavobacteriaceae</taxon>
        <taxon>Mesoflavibacter</taxon>
    </lineage>
</organism>
<dbReference type="Proteomes" id="UP001149142">
    <property type="component" value="Unassembled WGS sequence"/>
</dbReference>
<sequence>MFTSLSFAQNGSLTLNEDPELSQVIELKKAINKEESDSNNYKIQIYSGSLSNAESTKSKFNSSVGKWSSQLVYETPNYKVWVGSFRSRLEADRALIDIHKKFPSAFIFKPKKEKE</sequence>
<evidence type="ECO:0000259" key="1">
    <source>
        <dbReference type="Pfam" id="PF05036"/>
    </source>
</evidence>